<evidence type="ECO:0000259" key="7">
    <source>
        <dbReference type="Pfam" id="PF13456"/>
    </source>
</evidence>
<dbReference type="InterPro" id="IPR012337">
    <property type="entry name" value="RNaseH-like_sf"/>
</dbReference>
<evidence type="ECO:0008006" key="11">
    <source>
        <dbReference type="Google" id="ProtNLM"/>
    </source>
</evidence>
<keyword evidence="4" id="KW-0255">Endonuclease</keyword>
<feature type="domain" description="RNase H type-1" evidence="7">
    <location>
        <begin position="104"/>
        <end position="208"/>
    </location>
</feature>
<dbReference type="Pfam" id="PF17917">
    <property type="entry name" value="RT_RNaseH"/>
    <property type="match status" value="1"/>
</dbReference>
<evidence type="ECO:0000259" key="8">
    <source>
        <dbReference type="Pfam" id="PF17917"/>
    </source>
</evidence>
<dbReference type="InterPro" id="IPR041373">
    <property type="entry name" value="RT_RNaseH"/>
</dbReference>
<accession>A0A371IEW0</accession>
<keyword evidence="5" id="KW-0378">Hydrolase</keyword>
<organism evidence="9 10">
    <name type="scientific">Mucuna pruriens</name>
    <name type="common">Velvet bean</name>
    <name type="synonym">Dolichos pruriens</name>
    <dbReference type="NCBI Taxonomy" id="157652"/>
    <lineage>
        <taxon>Eukaryota</taxon>
        <taxon>Viridiplantae</taxon>
        <taxon>Streptophyta</taxon>
        <taxon>Embryophyta</taxon>
        <taxon>Tracheophyta</taxon>
        <taxon>Spermatophyta</taxon>
        <taxon>Magnoliopsida</taxon>
        <taxon>eudicotyledons</taxon>
        <taxon>Gunneridae</taxon>
        <taxon>Pentapetalae</taxon>
        <taxon>rosids</taxon>
        <taxon>fabids</taxon>
        <taxon>Fabales</taxon>
        <taxon>Fabaceae</taxon>
        <taxon>Papilionoideae</taxon>
        <taxon>50 kb inversion clade</taxon>
        <taxon>NPAAA clade</taxon>
        <taxon>indigoferoid/millettioid clade</taxon>
        <taxon>Phaseoleae</taxon>
        <taxon>Mucuna</taxon>
    </lineage>
</organism>
<feature type="domain" description="Reverse transcriptase RNase H-like" evidence="8">
    <location>
        <begin position="2"/>
        <end position="61"/>
    </location>
</feature>
<dbReference type="InterPro" id="IPR043502">
    <property type="entry name" value="DNA/RNA_pol_sf"/>
</dbReference>
<evidence type="ECO:0000313" key="10">
    <source>
        <dbReference type="Proteomes" id="UP000257109"/>
    </source>
</evidence>
<evidence type="ECO:0000313" key="9">
    <source>
        <dbReference type="EMBL" id="RDY13587.1"/>
    </source>
</evidence>
<evidence type="ECO:0000256" key="4">
    <source>
        <dbReference type="ARBA" id="ARBA00022759"/>
    </source>
</evidence>
<gene>
    <name evidence="9" type="ORF">CR513_01451</name>
</gene>
<dbReference type="Gene3D" id="3.30.420.10">
    <property type="entry name" value="Ribonuclease H-like superfamily/Ribonuclease H"/>
    <property type="match status" value="1"/>
</dbReference>
<dbReference type="GO" id="GO:0004523">
    <property type="term" value="F:RNA-DNA hybrid ribonuclease activity"/>
    <property type="evidence" value="ECO:0007669"/>
    <property type="project" value="InterPro"/>
</dbReference>
<dbReference type="InterPro" id="IPR002156">
    <property type="entry name" value="RNaseH_domain"/>
</dbReference>
<evidence type="ECO:0000256" key="1">
    <source>
        <dbReference type="ARBA" id="ARBA00022679"/>
    </source>
</evidence>
<dbReference type="PANTHER" id="PTHR48475">
    <property type="entry name" value="RIBONUCLEASE H"/>
    <property type="match status" value="1"/>
</dbReference>
<dbReference type="CDD" id="cd09279">
    <property type="entry name" value="RNase_HI_like"/>
    <property type="match status" value="1"/>
</dbReference>
<dbReference type="PANTHER" id="PTHR48475:SF2">
    <property type="entry name" value="RIBONUCLEASE H"/>
    <property type="match status" value="1"/>
</dbReference>
<dbReference type="OrthoDB" id="2016287at2759"/>
<evidence type="ECO:0000256" key="2">
    <source>
        <dbReference type="ARBA" id="ARBA00022695"/>
    </source>
</evidence>
<sequence>MRYQRIEKAALALIITSRRLRPYFQGYNIVVWMDLPIIKQVLRKPDLAGRMVEWSIQLSEFDISYENRGHIKAQTLADFIIEMTAIGSTISEDNEWFLFVDEASNQAGSGPCIMLEGLNGLLIEQSLHFKFKANNNQVEYETLLAGMKLARELEAKILTVKSDSKLVIGQVNREYQVRDPQLSKYWEKVTKMASTFKKFTLLHVVQEQSGGSTCYRSWPVPRKEVEEMEVFCVEGMKTWMSPFLEYLREDRLPSDPTKAKKLVKDASKYIVVGASLSRYFGVKGEESEYVIREVHKGVFIPNSTRTGEVLDRGSRLFHKADRSGTGCHDLDRENQTLLLEEDNLPIQLAGQNSLGQWDTVRLPVNHELLH</sequence>
<dbReference type="InterPro" id="IPR036397">
    <property type="entry name" value="RNaseH_sf"/>
</dbReference>
<keyword evidence="3" id="KW-0540">Nuclease</keyword>
<dbReference type="EMBL" id="QJKJ01000248">
    <property type="protein sequence ID" value="RDY13587.1"/>
    <property type="molecule type" value="Genomic_DNA"/>
</dbReference>
<name>A0A371IEW0_MUCPR</name>
<dbReference type="SUPFAM" id="SSF53098">
    <property type="entry name" value="Ribonuclease H-like"/>
    <property type="match status" value="1"/>
</dbReference>
<reference evidence="9" key="1">
    <citation type="submission" date="2018-05" db="EMBL/GenBank/DDBJ databases">
        <title>Draft genome of Mucuna pruriens seed.</title>
        <authorList>
            <person name="Nnadi N.E."/>
            <person name="Vos R."/>
            <person name="Hasami M.H."/>
            <person name="Devisetty U.K."/>
            <person name="Aguiy J.C."/>
        </authorList>
    </citation>
    <scope>NUCLEOTIDE SEQUENCE [LARGE SCALE GENOMIC DNA]</scope>
    <source>
        <strain evidence="9">JCA_2017</strain>
    </source>
</reference>
<dbReference type="SUPFAM" id="SSF56672">
    <property type="entry name" value="DNA/RNA polymerases"/>
    <property type="match status" value="1"/>
</dbReference>
<evidence type="ECO:0000256" key="5">
    <source>
        <dbReference type="ARBA" id="ARBA00022801"/>
    </source>
</evidence>
<keyword evidence="2" id="KW-0548">Nucleotidyltransferase</keyword>
<keyword evidence="1" id="KW-0808">Transferase</keyword>
<dbReference type="GO" id="GO:0003676">
    <property type="term" value="F:nucleic acid binding"/>
    <property type="evidence" value="ECO:0007669"/>
    <property type="project" value="InterPro"/>
</dbReference>
<comment type="caution">
    <text evidence="9">The sequence shown here is derived from an EMBL/GenBank/DDBJ whole genome shotgun (WGS) entry which is preliminary data.</text>
</comment>
<dbReference type="GO" id="GO:0003964">
    <property type="term" value="F:RNA-directed DNA polymerase activity"/>
    <property type="evidence" value="ECO:0007669"/>
    <property type="project" value="UniProtKB-KW"/>
</dbReference>
<keyword evidence="10" id="KW-1185">Reference proteome</keyword>
<dbReference type="AlphaFoldDB" id="A0A371IEW0"/>
<feature type="non-terminal residue" evidence="9">
    <location>
        <position position="1"/>
    </location>
</feature>
<proteinExistence type="predicted"/>
<dbReference type="STRING" id="157652.A0A371IEW0"/>
<dbReference type="Proteomes" id="UP000257109">
    <property type="component" value="Unassembled WGS sequence"/>
</dbReference>
<evidence type="ECO:0000256" key="3">
    <source>
        <dbReference type="ARBA" id="ARBA00022722"/>
    </source>
</evidence>
<evidence type="ECO:0000256" key="6">
    <source>
        <dbReference type="ARBA" id="ARBA00022918"/>
    </source>
</evidence>
<keyword evidence="6" id="KW-0695">RNA-directed DNA polymerase</keyword>
<protein>
    <recommendedName>
        <fullName evidence="11">RnhA</fullName>
    </recommendedName>
</protein>
<dbReference type="Pfam" id="PF13456">
    <property type="entry name" value="RVT_3"/>
    <property type="match status" value="1"/>
</dbReference>